<keyword evidence="2" id="KW-1185">Reference proteome</keyword>
<organism evidence="1 2">
    <name type="scientific">Acacia crassicarpa</name>
    <name type="common">northern wattle</name>
    <dbReference type="NCBI Taxonomy" id="499986"/>
    <lineage>
        <taxon>Eukaryota</taxon>
        <taxon>Viridiplantae</taxon>
        <taxon>Streptophyta</taxon>
        <taxon>Embryophyta</taxon>
        <taxon>Tracheophyta</taxon>
        <taxon>Spermatophyta</taxon>
        <taxon>Magnoliopsida</taxon>
        <taxon>eudicotyledons</taxon>
        <taxon>Gunneridae</taxon>
        <taxon>Pentapetalae</taxon>
        <taxon>rosids</taxon>
        <taxon>fabids</taxon>
        <taxon>Fabales</taxon>
        <taxon>Fabaceae</taxon>
        <taxon>Caesalpinioideae</taxon>
        <taxon>mimosoid clade</taxon>
        <taxon>Acacieae</taxon>
        <taxon>Acacia</taxon>
    </lineage>
</organism>
<protein>
    <submittedName>
        <fullName evidence="1">Uncharacterized protein</fullName>
    </submittedName>
</protein>
<dbReference type="Proteomes" id="UP001293593">
    <property type="component" value="Unassembled WGS sequence"/>
</dbReference>
<sequence length="86" mass="9235">MLQVTAPLLHPFSSFDVAVNNGNFSSGFWKDVSGDNEQKSSKVSASFDGGDNVISDAGEFLNCMAKSVNLSELLQFFQQAQGEKVA</sequence>
<evidence type="ECO:0000313" key="1">
    <source>
        <dbReference type="EMBL" id="KAK4269173.1"/>
    </source>
</evidence>
<proteinExistence type="predicted"/>
<dbReference type="EMBL" id="JAWXYG010000006">
    <property type="protein sequence ID" value="KAK4269173.1"/>
    <property type="molecule type" value="Genomic_DNA"/>
</dbReference>
<reference evidence="1" key="1">
    <citation type="submission" date="2023-10" db="EMBL/GenBank/DDBJ databases">
        <title>Chromosome-level genome of the transformable northern wattle, Acacia crassicarpa.</title>
        <authorList>
            <person name="Massaro I."/>
            <person name="Sinha N.R."/>
            <person name="Poethig S."/>
            <person name="Leichty A.R."/>
        </authorList>
    </citation>
    <scope>NUCLEOTIDE SEQUENCE</scope>
    <source>
        <strain evidence="1">Acra3RX</strain>
        <tissue evidence="1">Leaf</tissue>
    </source>
</reference>
<evidence type="ECO:0000313" key="2">
    <source>
        <dbReference type="Proteomes" id="UP001293593"/>
    </source>
</evidence>
<accession>A0AAE1JJ03</accession>
<gene>
    <name evidence="1" type="ORF">QN277_022365</name>
</gene>
<name>A0AAE1JJ03_9FABA</name>
<dbReference type="AlphaFoldDB" id="A0AAE1JJ03"/>
<comment type="caution">
    <text evidence="1">The sequence shown here is derived from an EMBL/GenBank/DDBJ whole genome shotgun (WGS) entry which is preliminary data.</text>
</comment>